<evidence type="ECO:0000313" key="1">
    <source>
        <dbReference type="EMBL" id="POY37035.1"/>
    </source>
</evidence>
<proteinExistence type="predicted"/>
<gene>
    <name evidence="1" type="ORF">C3K47_08230</name>
</gene>
<accession>A0A2S5A3A5</accession>
<keyword evidence="1" id="KW-0548">Nucleotidyltransferase</keyword>
<protein>
    <submittedName>
        <fullName evidence="1">Nicotinamide mononucleotide adenylyltransferase</fullName>
    </submittedName>
</protein>
<evidence type="ECO:0000313" key="2">
    <source>
        <dbReference type="Proteomes" id="UP000236893"/>
    </source>
</evidence>
<dbReference type="OrthoDB" id="179386at2"/>
<dbReference type="EMBL" id="PQVF01000005">
    <property type="protein sequence ID" value="POY37035.1"/>
    <property type="molecule type" value="Genomic_DNA"/>
</dbReference>
<dbReference type="GO" id="GO:0016779">
    <property type="term" value="F:nucleotidyltransferase activity"/>
    <property type="evidence" value="ECO:0007669"/>
    <property type="project" value="UniProtKB-KW"/>
</dbReference>
<dbReference type="Proteomes" id="UP000236893">
    <property type="component" value="Unassembled WGS sequence"/>
</dbReference>
<name>A0A2S5A3A5_9SPHI</name>
<dbReference type="AlphaFoldDB" id="A0A2S5A3A5"/>
<keyword evidence="1" id="KW-0808">Transferase</keyword>
<dbReference type="RefSeq" id="WP_103788645.1">
    <property type="nucleotide sequence ID" value="NZ_PQVF01000005.1"/>
</dbReference>
<sequence length="425" mass="48180">MREILDTKRKALKINLDEAIYGTFAEIGAGQEVARNFFTAGAASGTVAKSMSAYDMAFSDAIYGAEDSGRYVSQSRLEKMLDHEHDLLLERLTSEKYNKRTFFAFANTVTTLNYAKTNEAHGWIGLRFQLTPNGEANEILFHIRLLDSDAGLQQRVLGIIGVNLVYAAYYYSNDPKSMIESLADNLSVGSVEIDMISVKGPDFKHFNNILLNMFLIAKGYSAAAIFSHDGEVYQAKDLLYKKDVILYRRRYNQKAPIDKEKLTSAIEYIKKNENIKDENLVVLTEITLNDTIHDVEGTVNLDEFVKRAEELIARKRTVIVSNFSRHNLLAQYIARCKARKVTMLLNIANLVNIFDSSNFGEGYSGQLLSYIGNLFRKNIQVYAFPHYLGKEQKMITTENMPTSPEAKPLFDFLIANRYIIDVKVQ</sequence>
<organism evidence="1 2">
    <name type="scientific">Solitalea longa</name>
    <dbReference type="NCBI Taxonomy" id="2079460"/>
    <lineage>
        <taxon>Bacteria</taxon>
        <taxon>Pseudomonadati</taxon>
        <taxon>Bacteroidota</taxon>
        <taxon>Sphingobacteriia</taxon>
        <taxon>Sphingobacteriales</taxon>
        <taxon>Sphingobacteriaceae</taxon>
        <taxon>Solitalea</taxon>
    </lineage>
</organism>
<comment type="caution">
    <text evidence="1">The sequence shown here is derived from an EMBL/GenBank/DDBJ whole genome shotgun (WGS) entry which is preliminary data.</text>
</comment>
<reference evidence="1 2" key="1">
    <citation type="submission" date="2018-01" db="EMBL/GenBank/DDBJ databases">
        <authorList>
            <person name="Gaut B.S."/>
            <person name="Morton B.R."/>
            <person name="Clegg M.T."/>
            <person name="Duvall M.R."/>
        </authorList>
    </citation>
    <scope>NUCLEOTIDE SEQUENCE [LARGE SCALE GENOMIC DNA]</scope>
    <source>
        <strain evidence="1 2">HR-AV</strain>
    </source>
</reference>
<keyword evidence="2" id="KW-1185">Reference proteome</keyword>